<accession>A0A5R8QBD7</accession>
<dbReference type="PANTHER" id="PTHR30204">
    <property type="entry name" value="REDOX-CYCLING DRUG-SENSING TRANSCRIPTIONAL ACTIVATOR SOXR"/>
    <property type="match status" value="1"/>
</dbReference>
<proteinExistence type="predicted"/>
<sequence>MKTYNTKEAAALLNIPAHTLRYYDRIKLLSPGYYERSYRTYSQKEILLLRYIIVLRHIGCSIDEIQPILALYFKPITQECIDQLMSFITLQQNRVQSQIEQLSTISTLLTLASQNIGQENDAMDQLITKVCDDIQS</sequence>
<dbReference type="PROSITE" id="PS50937">
    <property type="entry name" value="HTH_MERR_2"/>
    <property type="match status" value="1"/>
</dbReference>
<dbReference type="RefSeq" id="WP_138191030.1">
    <property type="nucleotide sequence ID" value="NZ_VBWP01000005.1"/>
</dbReference>
<dbReference type="EMBL" id="VBWP01000005">
    <property type="protein sequence ID" value="TLG73891.1"/>
    <property type="molecule type" value="Genomic_DNA"/>
</dbReference>
<reference evidence="3 4" key="1">
    <citation type="submission" date="2019-05" db="EMBL/GenBank/DDBJ databases">
        <title>Culicoidintestinum kansasii gen. nov., sp. nov. from the gastrointestinal tract of the biting midge, Culicoides sonorensis.</title>
        <authorList>
            <person name="Neupane S."/>
            <person name="Ghosh A."/>
            <person name="Gunther S."/>
            <person name="Martin K."/>
            <person name="Zurek L."/>
        </authorList>
    </citation>
    <scope>NUCLEOTIDE SEQUENCE [LARGE SCALE GENOMIC DNA]</scope>
    <source>
        <strain evidence="3 4">CS-1</strain>
    </source>
</reference>
<feature type="domain" description="HTH merR-type" evidence="2">
    <location>
        <begin position="3"/>
        <end position="71"/>
    </location>
</feature>
<dbReference type="OrthoDB" id="9811174at2"/>
<name>A0A5R8QBD7_9FIRM</name>
<dbReference type="AlphaFoldDB" id="A0A5R8QBD7"/>
<dbReference type="Pfam" id="PF13411">
    <property type="entry name" value="MerR_1"/>
    <property type="match status" value="1"/>
</dbReference>
<organism evidence="3 4">
    <name type="scientific">Culicoidibacter larvae</name>
    <dbReference type="NCBI Taxonomy" id="2579976"/>
    <lineage>
        <taxon>Bacteria</taxon>
        <taxon>Bacillati</taxon>
        <taxon>Bacillota</taxon>
        <taxon>Culicoidibacteria</taxon>
        <taxon>Culicoidibacterales</taxon>
        <taxon>Culicoidibacteraceae</taxon>
        <taxon>Culicoidibacter</taxon>
    </lineage>
</organism>
<dbReference type="SUPFAM" id="SSF46955">
    <property type="entry name" value="Putative DNA-binding domain"/>
    <property type="match status" value="1"/>
</dbReference>
<evidence type="ECO:0000259" key="2">
    <source>
        <dbReference type="PROSITE" id="PS50937"/>
    </source>
</evidence>
<dbReference type="GO" id="GO:0003700">
    <property type="term" value="F:DNA-binding transcription factor activity"/>
    <property type="evidence" value="ECO:0007669"/>
    <property type="project" value="InterPro"/>
</dbReference>
<comment type="caution">
    <text evidence="3">The sequence shown here is derived from an EMBL/GenBank/DDBJ whole genome shotgun (WGS) entry which is preliminary data.</text>
</comment>
<dbReference type="Proteomes" id="UP000306912">
    <property type="component" value="Unassembled WGS sequence"/>
</dbReference>
<dbReference type="InterPro" id="IPR000551">
    <property type="entry name" value="MerR-type_HTH_dom"/>
</dbReference>
<evidence type="ECO:0000313" key="3">
    <source>
        <dbReference type="EMBL" id="TLG73891.1"/>
    </source>
</evidence>
<keyword evidence="1" id="KW-0238">DNA-binding</keyword>
<dbReference type="InterPro" id="IPR047057">
    <property type="entry name" value="MerR_fam"/>
</dbReference>
<protein>
    <submittedName>
        <fullName evidence="3">MerR family transcriptional regulator</fullName>
    </submittedName>
</protein>
<evidence type="ECO:0000313" key="4">
    <source>
        <dbReference type="Proteomes" id="UP000306912"/>
    </source>
</evidence>
<dbReference type="SMART" id="SM00422">
    <property type="entry name" value="HTH_MERR"/>
    <property type="match status" value="1"/>
</dbReference>
<dbReference type="InterPro" id="IPR009061">
    <property type="entry name" value="DNA-bd_dom_put_sf"/>
</dbReference>
<dbReference type="Gene3D" id="1.10.1660.10">
    <property type="match status" value="1"/>
</dbReference>
<dbReference type="PANTHER" id="PTHR30204:SF96">
    <property type="entry name" value="CHROMOSOME-ANCHORING PROTEIN RACA"/>
    <property type="match status" value="1"/>
</dbReference>
<evidence type="ECO:0000256" key="1">
    <source>
        <dbReference type="ARBA" id="ARBA00023125"/>
    </source>
</evidence>
<dbReference type="GO" id="GO:0003677">
    <property type="term" value="F:DNA binding"/>
    <property type="evidence" value="ECO:0007669"/>
    <property type="project" value="UniProtKB-KW"/>
</dbReference>
<keyword evidence="4" id="KW-1185">Reference proteome</keyword>
<gene>
    <name evidence="3" type="ORF">FEZ08_07100</name>
</gene>
<dbReference type="InParanoid" id="A0A5R8QBD7"/>